<dbReference type="GO" id="GO:0046872">
    <property type="term" value="F:metal ion binding"/>
    <property type="evidence" value="ECO:0007669"/>
    <property type="project" value="UniProtKB-KW"/>
</dbReference>
<dbReference type="GO" id="GO:0005829">
    <property type="term" value="C:cytosol"/>
    <property type="evidence" value="ECO:0007669"/>
    <property type="project" value="TreeGrafter"/>
</dbReference>
<dbReference type="EC" id="2.5.1.72" evidence="3 10"/>
<evidence type="ECO:0000256" key="7">
    <source>
        <dbReference type="ARBA" id="ARBA00022723"/>
    </source>
</evidence>
<keyword evidence="6" id="KW-0808">Transferase</keyword>
<evidence type="ECO:0000256" key="1">
    <source>
        <dbReference type="ARBA" id="ARBA00001966"/>
    </source>
</evidence>
<organism evidence="11 12">
    <name type="scientific">Hathewaya proteolytica DSM 3090</name>
    <dbReference type="NCBI Taxonomy" id="1121331"/>
    <lineage>
        <taxon>Bacteria</taxon>
        <taxon>Bacillati</taxon>
        <taxon>Bacillota</taxon>
        <taxon>Clostridia</taxon>
        <taxon>Eubacteriales</taxon>
        <taxon>Clostridiaceae</taxon>
        <taxon>Hathewaya</taxon>
    </lineage>
</organism>
<gene>
    <name evidence="11" type="ORF">SAMN02745248_02552</name>
</gene>
<dbReference type="PANTHER" id="PTHR30573:SF0">
    <property type="entry name" value="QUINOLINATE SYNTHASE, CHLOROPLASTIC"/>
    <property type="match status" value="1"/>
</dbReference>
<evidence type="ECO:0000256" key="9">
    <source>
        <dbReference type="ARBA" id="ARBA00023014"/>
    </source>
</evidence>
<evidence type="ECO:0000256" key="8">
    <source>
        <dbReference type="ARBA" id="ARBA00023004"/>
    </source>
</evidence>
<dbReference type="Gene3D" id="3.40.50.10800">
    <property type="entry name" value="NadA-like"/>
    <property type="match status" value="3"/>
</dbReference>
<dbReference type="InterPro" id="IPR003473">
    <property type="entry name" value="NadA"/>
</dbReference>
<evidence type="ECO:0000313" key="12">
    <source>
        <dbReference type="Proteomes" id="UP000183952"/>
    </source>
</evidence>
<evidence type="ECO:0000256" key="2">
    <source>
        <dbReference type="ARBA" id="ARBA00005065"/>
    </source>
</evidence>
<dbReference type="NCBIfam" id="TIGR00550">
    <property type="entry name" value="nadA"/>
    <property type="match status" value="1"/>
</dbReference>
<dbReference type="STRING" id="1121331.SAMN02745248_02552"/>
<accession>A0A1M6SI34</accession>
<evidence type="ECO:0000256" key="5">
    <source>
        <dbReference type="ARBA" id="ARBA00022642"/>
    </source>
</evidence>
<dbReference type="GO" id="GO:0051539">
    <property type="term" value="F:4 iron, 4 sulfur cluster binding"/>
    <property type="evidence" value="ECO:0007669"/>
    <property type="project" value="UniProtKB-KW"/>
</dbReference>
<dbReference type="NCBIfam" id="NF006878">
    <property type="entry name" value="PRK09375.1-2"/>
    <property type="match status" value="1"/>
</dbReference>
<dbReference type="RefSeq" id="WP_072904444.1">
    <property type="nucleotide sequence ID" value="NZ_FRAD01000028.1"/>
</dbReference>
<protein>
    <recommendedName>
        <fullName evidence="3 10">Quinolinate synthase</fullName>
        <ecNumber evidence="3 10">2.5.1.72</ecNumber>
    </recommendedName>
</protein>
<dbReference type="SUPFAM" id="SSF142754">
    <property type="entry name" value="NadA-like"/>
    <property type="match status" value="1"/>
</dbReference>
<sequence>MNLKEEIARLKKERNAIILAHYYVNDEIQEIADFVGDSYYLSKVGMESDKDVIVFCGVRFMAEGAKILSPEKTVLLSNEKALCAMAQMAEVKAVEELKLKYPDAKVVCYVNSTTELKAISDVCCTSASALNIINNMEDKNIIFVPDKNLGSYIQEMVPEKNIILWNGCCPIHDEITVNRIEKALDTFGRDLCVLVHPECTKEVRALADYIGSTSGIIKYASESSKKKFLVVTEDGVLYEMRKKNPNKEFYSLDMCCDSMKLTTLDDVYQCLLNNRGQVTLKEDLRLKAYRALENMHKLGE</sequence>
<evidence type="ECO:0000256" key="6">
    <source>
        <dbReference type="ARBA" id="ARBA00022679"/>
    </source>
</evidence>
<keyword evidence="5" id="KW-0662">Pyridine nucleotide biosynthesis</keyword>
<dbReference type="GO" id="GO:0034628">
    <property type="term" value="P:'de novo' NAD+ biosynthetic process from L-aspartate"/>
    <property type="evidence" value="ECO:0007669"/>
    <property type="project" value="TreeGrafter"/>
</dbReference>
<dbReference type="InterPro" id="IPR036094">
    <property type="entry name" value="NadA_sf"/>
</dbReference>
<name>A0A1M6SI34_9CLOT</name>
<evidence type="ECO:0000256" key="10">
    <source>
        <dbReference type="NCBIfam" id="TIGR00550"/>
    </source>
</evidence>
<dbReference type="UniPathway" id="UPA00253">
    <property type="reaction ID" value="UER00327"/>
</dbReference>
<dbReference type="Pfam" id="PF02445">
    <property type="entry name" value="NadA"/>
    <property type="match status" value="1"/>
</dbReference>
<dbReference type="GO" id="GO:0008987">
    <property type="term" value="F:quinolinate synthetase A activity"/>
    <property type="evidence" value="ECO:0007669"/>
    <property type="project" value="UniProtKB-UniRule"/>
</dbReference>
<keyword evidence="8" id="KW-0408">Iron</keyword>
<proteinExistence type="predicted"/>
<dbReference type="PANTHER" id="PTHR30573">
    <property type="entry name" value="QUINOLINATE SYNTHETASE A"/>
    <property type="match status" value="1"/>
</dbReference>
<dbReference type="Proteomes" id="UP000183952">
    <property type="component" value="Unassembled WGS sequence"/>
</dbReference>
<reference evidence="11 12" key="1">
    <citation type="submission" date="2016-11" db="EMBL/GenBank/DDBJ databases">
        <authorList>
            <person name="Jaros S."/>
            <person name="Januszkiewicz K."/>
            <person name="Wedrychowicz H."/>
        </authorList>
    </citation>
    <scope>NUCLEOTIDE SEQUENCE [LARGE SCALE GENOMIC DNA]</scope>
    <source>
        <strain evidence="11 12">DSM 3090</strain>
    </source>
</reference>
<dbReference type="EMBL" id="FRAD01000028">
    <property type="protein sequence ID" value="SHK44208.1"/>
    <property type="molecule type" value="Genomic_DNA"/>
</dbReference>
<evidence type="ECO:0000256" key="4">
    <source>
        <dbReference type="ARBA" id="ARBA00022485"/>
    </source>
</evidence>
<evidence type="ECO:0000256" key="3">
    <source>
        <dbReference type="ARBA" id="ARBA00012669"/>
    </source>
</evidence>
<keyword evidence="7" id="KW-0479">Metal-binding</keyword>
<keyword evidence="4" id="KW-0004">4Fe-4S</keyword>
<keyword evidence="9" id="KW-0411">Iron-sulfur</keyword>
<evidence type="ECO:0000313" key="11">
    <source>
        <dbReference type="EMBL" id="SHK44208.1"/>
    </source>
</evidence>
<dbReference type="OrthoDB" id="9801204at2"/>
<keyword evidence="12" id="KW-1185">Reference proteome</keyword>
<comment type="cofactor">
    <cofactor evidence="1">
        <name>[4Fe-4S] cluster</name>
        <dbReference type="ChEBI" id="CHEBI:49883"/>
    </cofactor>
</comment>
<dbReference type="AlphaFoldDB" id="A0A1M6SI34"/>
<comment type="pathway">
    <text evidence="2">Cofactor biosynthesis; NAD(+) biosynthesis; quinolinate from iminoaspartate: step 1/1.</text>
</comment>